<dbReference type="EMBL" id="JBHMEI010000078">
    <property type="protein sequence ID" value="MFB9208468.1"/>
    <property type="molecule type" value="Genomic_DNA"/>
</dbReference>
<reference evidence="2 3" key="1">
    <citation type="submission" date="2024-09" db="EMBL/GenBank/DDBJ databases">
        <authorList>
            <person name="Sun Q."/>
            <person name="Mori K."/>
        </authorList>
    </citation>
    <scope>NUCLEOTIDE SEQUENCE [LARGE SCALE GENOMIC DNA]</scope>
    <source>
        <strain evidence="2 3">CCM 3426</strain>
    </source>
</reference>
<proteinExistence type="predicted"/>
<name>A0ABV5IVA8_9ACTN</name>
<dbReference type="InterPro" id="IPR009081">
    <property type="entry name" value="PP-bd_ACP"/>
</dbReference>
<dbReference type="InterPro" id="IPR036736">
    <property type="entry name" value="ACP-like_sf"/>
</dbReference>
<sequence>MPEPLDDLTRLIAQTTRERGLPITGESRFEGLGNWSSLAALRLLTLIEQRWGVTFDLRAYLAIETVGDLAEAIKAAERANRPAPGAPVP</sequence>
<feature type="domain" description="Carrier" evidence="1">
    <location>
        <begin position="1"/>
        <end position="77"/>
    </location>
</feature>
<protein>
    <submittedName>
        <fullName evidence="2">Acyl carrier protein</fullName>
    </submittedName>
</protein>
<dbReference type="SUPFAM" id="SSF47336">
    <property type="entry name" value="ACP-like"/>
    <property type="match status" value="1"/>
</dbReference>
<organism evidence="2 3">
    <name type="scientific">Nonomuraea spiralis</name>
    <dbReference type="NCBI Taxonomy" id="46182"/>
    <lineage>
        <taxon>Bacteria</taxon>
        <taxon>Bacillati</taxon>
        <taxon>Actinomycetota</taxon>
        <taxon>Actinomycetes</taxon>
        <taxon>Streptosporangiales</taxon>
        <taxon>Streptosporangiaceae</taxon>
        <taxon>Nonomuraea</taxon>
    </lineage>
</organism>
<dbReference type="PROSITE" id="PS50075">
    <property type="entry name" value="CARRIER"/>
    <property type="match status" value="1"/>
</dbReference>
<dbReference type="Pfam" id="PF00550">
    <property type="entry name" value="PP-binding"/>
    <property type="match status" value="1"/>
</dbReference>
<keyword evidence="3" id="KW-1185">Reference proteome</keyword>
<dbReference type="RefSeq" id="WP_189647527.1">
    <property type="nucleotide sequence ID" value="NZ_BMRC01000005.1"/>
</dbReference>
<evidence type="ECO:0000259" key="1">
    <source>
        <dbReference type="PROSITE" id="PS50075"/>
    </source>
</evidence>
<evidence type="ECO:0000313" key="3">
    <source>
        <dbReference type="Proteomes" id="UP001589647"/>
    </source>
</evidence>
<evidence type="ECO:0000313" key="2">
    <source>
        <dbReference type="EMBL" id="MFB9208468.1"/>
    </source>
</evidence>
<gene>
    <name evidence="2" type="ORF">ACFFV7_45315</name>
</gene>
<dbReference type="Proteomes" id="UP001589647">
    <property type="component" value="Unassembled WGS sequence"/>
</dbReference>
<dbReference type="Gene3D" id="1.10.1200.10">
    <property type="entry name" value="ACP-like"/>
    <property type="match status" value="1"/>
</dbReference>
<comment type="caution">
    <text evidence="2">The sequence shown here is derived from an EMBL/GenBank/DDBJ whole genome shotgun (WGS) entry which is preliminary data.</text>
</comment>
<accession>A0ABV5IVA8</accession>